<name>A0ABS2JYK7_9GAMM</name>
<dbReference type="Proteomes" id="UP001430065">
    <property type="component" value="Unassembled WGS sequence"/>
</dbReference>
<dbReference type="RefSeq" id="WP_204638236.1">
    <property type="nucleotide sequence ID" value="NZ_CP183983.1"/>
</dbReference>
<proteinExistence type="predicted"/>
<dbReference type="EMBL" id="JADIKC010000019">
    <property type="protein sequence ID" value="MBM7123724.1"/>
    <property type="molecule type" value="Genomic_DNA"/>
</dbReference>
<sequence>MVARVLVVALACLSLFFLAVSPQQRLPERVLQVTVCELVKDPARYDHALVQVSGDLLHGFEAFQIYPDHCPEAPDSMGVWLEYGGTSQSGTMYCCGVIADGERSEPLVVEGVRTYLKVDAAFQRFDAQIGGKDLTRVNATLIGRFFSGRQLRYPKGKGVFWGGYGHMGAYSLLVIQQVLSSVAKFPAIPEPPPPPNQGS</sequence>
<accession>A0ABS2JYK7</accession>
<reference evidence="1 2" key="1">
    <citation type="submission" date="2020-10" db="EMBL/GenBank/DDBJ databases">
        <title>Phylogeny of dyella-like bacteria.</title>
        <authorList>
            <person name="Fu J."/>
        </authorList>
    </citation>
    <scope>NUCLEOTIDE SEQUENCE [LARGE SCALE GENOMIC DNA]</scope>
    <source>
        <strain evidence="1 2">THG-B117</strain>
    </source>
</reference>
<gene>
    <name evidence="1" type="ORF">ISP20_21370</name>
</gene>
<organism evidence="1 2">
    <name type="scientific">Dyella kyungheensis</name>
    <dbReference type="NCBI Taxonomy" id="1242174"/>
    <lineage>
        <taxon>Bacteria</taxon>
        <taxon>Pseudomonadati</taxon>
        <taxon>Pseudomonadota</taxon>
        <taxon>Gammaproteobacteria</taxon>
        <taxon>Lysobacterales</taxon>
        <taxon>Rhodanobacteraceae</taxon>
        <taxon>Dyella</taxon>
    </lineage>
</organism>
<comment type="caution">
    <text evidence="1">The sequence shown here is derived from an EMBL/GenBank/DDBJ whole genome shotgun (WGS) entry which is preliminary data.</text>
</comment>
<evidence type="ECO:0000313" key="2">
    <source>
        <dbReference type="Proteomes" id="UP001430065"/>
    </source>
</evidence>
<evidence type="ECO:0000313" key="1">
    <source>
        <dbReference type="EMBL" id="MBM7123724.1"/>
    </source>
</evidence>
<keyword evidence="2" id="KW-1185">Reference proteome</keyword>
<protein>
    <submittedName>
        <fullName evidence="1">Uncharacterized protein</fullName>
    </submittedName>
</protein>